<dbReference type="EMBL" id="BTSX01000004">
    <property type="protein sequence ID" value="GMS94753.1"/>
    <property type="molecule type" value="Genomic_DNA"/>
</dbReference>
<feature type="non-terminal residue" evidence="2">
    <location>
        <position position="318"/>
    </location>
</feature>
<dbReference type="InterPro" id="IPR019422">
    <property type="entry name" value="7TM_GPCR_serpentine_rcpt_Srh"/>
</dbReference>
<feature type="transmembrane region" description="Helical" evidence="1">
    <location>
        <begin position="54"/>
        <end position="76"/>
    </location>
</feature>
<protein>
    <recommendedName>
        <fullName evidence="4">G protein-coupled receptor</fullName>
    </recommendedName>
</protein>
<feature type="transmembrane region" description="Helical" evidence="1">
    <location>
        <begin position="141"/>
        <end position="163"/>
    </location>
</feature>
<keyword evidence="1" id="KW-0812">Transmembrane</keyword>
<keyword evidence="3" id="KW-1185">Reference proteome</keyword>
<feature type="transmembrane region" description="Helical" evidence="1">
    <location>
        <begin position="24"/>
        <end position="42"/>
    </location>
</feature>
<gene>
    <name evidence="2" type="ORF">PENTCL1PPCAC_16928</name>
</gene>
<evidence type="ECO:0008006" key="4">
    <source>
        <dbReference type="Google" id="ProtNLM"/>
    </source>
</evidence>
<evidence type="ECO:0000313" key="3">
    <source>
        <dbReference type="Proteomes" id="UP001432027"/>
    </source>
</evidence>
<evidence type="ECO:0000256" key="1">
    <source>
        <dbReference type="SAM" id="Phobius"/>
    </source>
</evidence>
<dbReference type="Pfam" id="PF10318">
    <property type="entry name" value="7TM_GPCR_Srh"/>
    <property type="match status" value="1"/>
</dbReference>
<feature type="transmembrane region" description="Helical" evidence="1">
    <location>
        <begin position="200"/>
        <end position="224"/>
    </location>
</feature>
<sequence length="318" mass="36182">SDLNYLLHLDRDWVLDVSVTYQKFLPLVTLLTIRPMIFYILASKRTLISADLRWGYFVNQVTIFLHEFNFCFLYRMHVIAPYGALYCDGPICKMGLSHSILMSILSLTVIWSIPTFLFILIRMHQRMIANTSSILRLSTRLQVVLTVGLTLLLLLNVFGFGYFSQDCDECDKLVKSADLAWVIERGGTLFLYGPPGHSQYFIGEAVILMVTLGIIGAFIAVVTVHTSRAMREQKEFLATKTQKAQARLVRVFFYQLAGVNICYIIPLSLMLLPMFIDYTSIDDRLIAAIRFIIVPVFALEGAQLSLIFLLANTLNRQV</sequence>
<reference evidence="2" key="1">
    <citation type="submission" date="2023-10" db="EMBL/GenBank/DDBJ databases">
        <title>Genome assembly of Pristionchus species.</title>
        <authorList>
            <person name="Yoshida K."/>
            <person name="Sommer R.J."/>
        </authorList>
    </citation>
    <scope>NUCLEOTIDE SEQUENCE</scope>
    <source>
        <strain evidence="2">RS0144</strain>
    </source>
</reference>
<dbReference type="PANTHER" id="PTHR45830">
    <property type="entry name" value="SERPENTINE RECEPTOR, CLASS I"/>
    <property type="match status" value="1"/>
</dbReference>
<feature type="transmembrane region" description="Helical" evidence="1">
    <location>
        <begin position="251"/>
        <end position="276"/>
    </location>
</feature>
<feature type="transmembrane region" description="Helical" evidence="1">
    <location>
        <begin position="96"/>
        <end position="121"/>
    </location>
</feature>
<keyword evidence="1" id="KW-1133">Transmembrane helix</keyword>
<accession>A0AAV5TK07</accession>
<dbReference type="AlphaFoldDB" id="A0AAV5TK07"/>
<name>A0AAV5TK07_9BILA</name>
<dbReference type="PANTHER" id="PTHR45830:SF15">
    <property type="entry name" value="SERPENTINE RECEPTOR, CLASS I"/>
    <property type="match status" value="1"/>
</dbReference>
<keyword evidence="1" id="KW-0472">Membrane</keyword>
<feature type="non-terminal residue" evidence="2">
    <location>
        <position position="1"/>
    </location>
</feature>
<dbReference type="Proteomes" id="UP001432027">
    <property type="component" value="Unassembled WGS sequence"/>
</dbReference>
<evidence type="ECO:0000313" key="2">
    <source>
        <dbReference type="EMBL" id="GMS94753.1"/>
    </source>
</evidence>
<proteinExistence type="predicted"/>
<comment type="caution">
    <text evidence="2">The sequence shown here is derived from an EMBL/GenBank/DDBJ whole genome shotgun (WGS) entry which is preliminary data.</text>
</comment>
<organism evidence="2 3">
    <name type="scientific">Pristionchus entomophagus</name>
    <dbReference type="NCBI Taxonomy" id="358040"/>
    <lineage>
        <taxon>Eukaryota</taxon>
        <taxon>Metazoa</taxon>
        <taxon>Ecdysozoa</taxon>
        <taxon>Nematoda</taxon>
        <taxon>Chromadorea</taxon>
        <taxon>Rhabditida</taxon>
        <taxon>Rhabditina</taxon>
        <taxon>Diplogasteromorpha</taxon>
        <taxon>Diplogasteroidea</taxon>
        <taxon>Neodiplogasteridae</taxon>
        <taxon>Pristionchus</taxon>
    </lineage>
</organism>
<feature type="transmembrane region" description="Helical" evidence="1">
    <location>
        <begin position="288"/>
        <end position="311"/>
    </location>
</feature>